<sequence>MKKIPQLYVKNSKGRYEEYKIPEHDISNTLYGKVNGRYEPVCMRICHELDEGVWVVTKRPSICGVIRGTYLRESFHLDKAADIERFPLSKMGHIQKVAERIIDELRLGNTDTRVMTNNELVKLVVGLVYKYNEEV</sequence>
<evidence type="ECO:0000313" key="1">
    <source>
        <dbReference type="EMBL" id="CDW61175.1"/>
    </source>
</evidence>
<proteinExistence type="predicted"/>
<dbReference type="AlphaFoldDB" id="A0A077ZQU9"/>
<dbReference type="Proteomes" id="UP000030665">
    <property type="component" value="Unassembled WGS sequence"/>
</dbReference>
<gene>
    <name evidence="1" type="ORF">TTRE_0000961101</name>
</gene>
<keyword evidence="2" id="KW-1185">Reference proteome</keyword>
<protein>
    <submittedName>
        <fullName evidence="1">Uncharacterized protein</fullName>
    </submittedName>
</protein>
<reference evidence="1" key="2">
    <citation type="submission" date="2014-03" db="EMBL/GenBank/DDBJ databases">
        <title>The whipworm genome and dual-species transcriptomics of an intimate host-pathogen interaction.</title>
        <authorList>
            <person name="Foth B.J."/>
            <person name="Tsai I.J."/>
            <person name="Reid A.J."/>
            <person name="Bancroft A.J."/>
            <person name="Nichol S."/>
            <person name="Tracey A."/>
            <person name="Holroyd N."/>
            <person name="Cotton J.A."/>
            <person name="Stanley E.J."/>
            <person name="Zarowiecki M."/>
            <person name="Liu J.Z."/>
            <person name="Huckvale T."/>
            <person name="Cooper P.J."/>
            <person name="Grencis R.K."/>
            <person name="Berriman M."/>
        </authorList>
    </citation>
    <scope>NUCLEOTIDE SEQUENCE [LARGE SCALE GENOMIC DNA]</scope>
</reference>
<accession>A0A077ZQU9</accession>
<reference evidence="1" key="1">
    <citation type="submission" date="2014-01" db="EMBL/GenBank/DDBJ databases">
        <authorList>
            <person name="Aslett M."/>
        </authorList>
    </citation>
    <scope>NUCLEOTIDE SEQUENCE</scope>
</reference>
<dbReference type="EMBL" id="HG808065">
    <property type="protein sequence ID" value="CDW61175.1"/>
    <property type="molecule type" value="Genomic_DNA"/>
</dbReference>
<organism evidence="1 2">
    <name type="scientific">Trichuris trichiura</name>
    <name type="common">Whipworm</name>
    <name type="synonym">Trichocephalus trichiurus</name>
    <dbReference type="NCBI Taxonomy" id="36087"/>
    <lineage>
        <taxon>Eukaryota</taxon>
        <taxon>Metazoa</taxon>
        <taxon>Ecdysozoa</taxon>
        <taxon>Nematoda</taxon>
        <taxon>Enoplea</taxon>
        <taxon>Dorylaimia</taxon>
        <taxon>Trichinellida</taxon>
        <taxon>Trichuridae</taxon>
        <taxon>Trichuris</taxon>
    </lineage>
</organism>
<evidence type="ECO:0000313" key="2">
    <source>
        <dbReference type="Proteomes" id="UP000030665"/>
    </source>
</evidence>
<name>A0A077ZQU9_TRITR</name>